<organism evidence="2 3">
    <name type="scientific">Stichopus japonicus</name>
    <name type="common">Sea cucumber</name>
    <dbReference type="NCBI Taxonomy" id="307972"/>
    <lineage>
        <taxon>Eukaryota</taxon>
        <taxon>Metazoa</taxon>
        <taxon>Echinodermata</taxon>
        <taxon>Eleutherozoa</taxon>
        <taxon>Echinozoa</taxon>
        <taxon>Holothuroidea</taxon>
        <taxon>Aspidochirotacea</taxon>
        <taxon>Aspidochirotida</taxon>
        <taxon>Stichopodidae</taxon>
        <taxon>Apostichopus</taxon>
    </lineage>
</organism>
<feature type="region of interest" description="Disordered" evidence="1">
    <location>
        <begin position="219"/>
        <end position="283"/>
    </location>
</feature>
<dbReference type="EMBL" id="MRZV01000028">
    <property type="protein sequence ID" value="PIK61646.1"/>
    <property type="molecule type" value="Genomic_DNA"/>
</dbReference>
<name>A0A2G8LN10_STIJA</name>
<keyword evidence="3" id="KW-1185">Reference proteome</keyword>
<sequence>MTLLRYFENGMLGQSMAYHDKIIQCAQESGLDFEVVKNWVGNQRRKRRMEEMQSVCGNQEPMMGPMSPQSSIRPRMVSSPAGLPRQSQVLYFPRSSDAPVNLQGKPVNTSAPCQGPTQHVHVREVENRHVQYSQQFTPTPSVESVHRGSLDHHHHPHSSGMAAHHNEADRLQVSVSPPTSQHNQRDFHTTRSIPSSSNIPSVHSPHVIMNNKCRFVVQQSPPGVTSAPLNSNNSLQQSSSSGAHSQEPMELPSTSHHQQSGSHHHVPLSYTARPISGGLTTPQVGQVSQDGRYYFSEAPSRRPPQYQPVPNMDGMNIEMMEEECETEWREIQIQKVMERIQVYVDQLSKLGCEAFLTCVSKDNFATYLCGTPVGNNYFTKVNKDLPISEFVEKRLRLGENADEQVEDGEEVNTNTEEEEEKVTVEEDVSGEEKEEDVETKVNDGVDEKESQKVIKEGEEVYIVNKEHFIIGRGMLLSAPFERVTPKTAQKEDNAGEDGFIEDKFS</sequence>
<feature type="compositionally biased region" description="Polar residues" evidence="1">
    <location>
        <begin position="173"/>
        <end position="182"/>
    </location>
</feature>
<evidence type="ECO:0000256" key="1">
    <source>
        <dbReference type="SAM" id="MobiDB-lite"/>
    </source>
</evidence>
<feature type="compositionally biased region" description="Acidic residues" evidence="1">
    <location>
        <begin position="400"/>
        <end position="437"/>
    </location>
</feature>
<feature type="compositionally biased region" description="Polar residues" evidence="1">
    <location>
        <begin position="190"/>
        <end position="201"/>
    </location>
</feature>
<dbReference type="OrthoDB" id="10055960at2759"/>
<gene>
    <name evidence="2" type="ORF">BSL78_01464</name>
</gene>
<dbReference type="Proteomes" id="UP000230750">
    <property type="component" value="Unassembled WGS sequence"/>
</dbReference>
<dbReference type="AlphaFoldDB" id="A0A2G8LN10"/>
<feature type="region of interest" description="Disordered" evidence="1">
    <location>
        <begin position="57"/>
        <end position="80"/>
    </location>
</feature>
<proteinExistence type="predicted"/>
<dbReference type="Gene3D" id="1.10.10.60">
    <property type="entry name" value="Homeodomain-like"/>
    <property type="match status" value="1"/>
</dbReference>
<accession>A0A2G8LN10</accession>
<evidence type="ECO:0008006" key="4">
    <source>
        <dbReference type="Google" id="ProtNLM"/>
    </source>
</evidence>
<evidence type="ECO:0000313" key="3">
    <source>
        <dbReference type="Proteomes" id="UP000230750"/>
    </source>
</evidence>
<reference evidence="2 3" key="1">
    <citation type="journal article" date="2017" name="PLoS Biol.">
        <title>The sea cucumber genome provides insights into morphological evolution and visceral regeneration.</title>
        <authorList>
            <person name="Zhang X."/>
            <person name="Sun L."/>
            <person name="Yuan J."/>
            <person name="Sun Y."/>
            <person name="Gao Y."/>
            <person name="Zhang L."/>
            <person name="Li S."/>
            <person name="Dai H."/>
            <person name="Hamel J.F."/>
            <person name="Liu C."/>
            <person name="Yu Y."/>
            <person name="Liu S."/>
            <person name="Lin W."/>
            <person name="Guo K."/>
            <person name="Jin S."/>
            <person name="Xu P."/>
            <person name="Storey K.B."/>
            <person name="Huan P."/>
            <person name="Zhang T."/>
            <person name="Zhou Y."/>
            <person name="Zhang J."/>
            <person name="Lin C."/>
            <person name="Li X."/>
            <person name="Xing L."/>
            <person name="Huo D."/>
            <person name="Sun M."/>
            <person name="Wang L."/>
            <person name="Mercier A."/>
            <person name="Li F."/>
            <person name="Yang H."/>
            <person name="Xiang J."/>
        </authorList>
    </citation>
    <scope>NUCLEOTIDE SEQUENCE [LARGE SCALE GENOMIC DNA]</scope>
    <source>
        <strain evidence="2">Shaxun</strain>
        <tissue evidence="2">Muscle</tissue>
    </source>
</reference>
<comment type="caution">
    <text evidence="2">The sequence shown here is derived from an EMBL/GenBank/DDBJ whole genome shotgun (WGS) entry which is preliminary data.</text>
</comment>
<feature type="region of interest" description="Disordered" evidence="1">
    <location>
        <begin position="136"/>
        <end position="204"/>
    </location>
</feature>
<protein>
    <recommendedName>
        <fullName evidence="4">Homeobox domain-containing protein</fullName>
    </recommendedName>
</protein>
<feature type="compositionally biased region" description="Basic and acidic residues" evidence="1">
    <location>
        <begin position="438"/>
        <end position="450"/>
    </location>
</feature>
<feature type="region of interest" description="Disordered" evidence="1">
    <location>
        <begin position="398"/>
        <end position="450"/>
    </location>
</feature>
<feature type="compositionally biased region" description="Low complexity" evidence="1">
    <location>
        <begin position="229"/>
        <end position="241"/>
    </location>
</feature>
<evidence type="ECO:0000313" key="2">
    <source>
        <dbReference type="EMBL" id="PIK61646.1"/>
    </source>
</evidence>
<feature type="region of interest" description="Disordered" evidence="1">
    <location>
        <begin position="484"/>
        <end position="505"/>
    </location>
</feature>
<dbReference type="STRING" id="307972.A0A2G8LN10"/>